<dbReference type="Gene3D" id="3.50.30.30">
    <property type="match status" value="1"/>
</dbReference>
<feature type="signal peptide" evidence="1">
    <location>
        <begin position="1"/>
        <end position="19"/>
    </location>
</feature>
<evidence type="ECO:0000256" key="1">
    <source>
        <dbReference type="SAM" id="SignalP"/>
    </source>
</evidence>
<protein>
    <submittedName>
        <fullName evidence="3">M28 family peptidase</fullName>
    </submittedName>
</protein>
<organism evidence="3 4">
    <name type="scientific">Shiella aurantiaca</name>
    <dbReference type="NCBI Taxonomy" id="3058365"/>
    <lineage>
        <taxon>Bacteria</taxon>
        <taxon>Pseudomonadati</taxon>
        <taxon>Bacteroidota</taxon>
        <taxon>Cytophagia</taxon>
        <taxon>Cytophagales</taxon>
        <taxon>Shiellaceae</taxon>
        <taxon>Shiella</taxon>
    </lineage>
</organism>
<dbReference type="InterPro" id="IPR018247">
    <property type="entry name" value="EF_Hand_1_Ca_BS"/>
</dbReference>
<sequence length="492" mass="54385">MKKTIFPLALCFLGFSVWAQQDPVVVSYAETIQQNDLKKHLEVIASDAMQGRGTGEVGQKMAAAYIAHHFQQLGLQGPVKGGDNKGFYQPVALYQATTELATIRTAKKTFSNSTQDLAFLGSVDTQGEQSMELVFGGAGKEEDLAGLDLSGKVVLIVSEARGASRLALDKGAAHALVVNKKTDEEFAEWNKAMGHYFTSGRLSVSKPDKNASGTFFIKPSVALEVMGINSKTLQSVFEGTNKKKIKNSTVNILVKAKVSDVPTENVLGYLEGSDKKEELLVITAHYDHVGMEGEEIYNGADDDGSGTVAVLELAEAFAKAKKEGKGPRRSILFMTVTGEEKGLLGSAYYASNPVFPLSNTVVDLNIDMIGRIDPKHEQAKEYVYLVGSDRLSSELHTLSEKANATYTKLELDYTYNDEAHPERIYYRSDHWNFAKNNIPIIFYYNGSHADYHKPTDTVEKIDYEMLQKRAQLVFYTAWEIANRENRLVVDKK</sequence>
<dbReference type="Proteomes" id="UP001168552">
    <property type="component" value="Unassembled WGS sequence"/>
</dbReference>
<evidence type="ECO:0000259" key="2">
    <source>
        <dbReference type="Pfam" id="PF04389"/>
    </source>
</evidence>
<feature type="domain" description="Peptidase M28" evidence="2">
    <location>
        <begin position="265"/>
        <end position="475"/>
    </location>
</feature>
<evidence type="ECO:0000313" key="4">
    <source>
        <dbReference type="Proteomes" id="UP001168552"/>
    </source>
</evidence>
<dbReference type="SUPFAM" id="SSF53187">
    <property type="entry name" value="Zn-dependent exopeptidases"/>
    <property type="match status" value="1"/>
</dbReference>
<dbReference type="EMBL" id="JAUHJS010000004">
    <property type="protein sequence ID" value="MDN4165494.1"/>
    <property type="molecule type" value="Genomic_DNA"/>
</dbReference>
<dbReference type="InterPro" id="IPR007484">
    <property type="entry name" value="Peptidase_M28"/>
</dbReference>
<feature type="chain" id="PRO_5046627418" evidence="1">
    <location>
        <begin position="20"/>
        <end position="492"/>
    </location>
</feature>
<dbReference type="PROSITE" id="PS00018">
    <property type="entry name" value="EF_HAND_1"/>
    <property type="match status" value="1"/>
</dbReference>
<evidence type="ECO:0000313" key="3">
    <source>
        <dbReference type="EMBL" id="MDN4165494.1"/>
    </source>
</evidence>
<dbReference type="SUPFAM" id="SSF52025">
    <property type="entry name" value="PA domain"/>
    <property type="match status" value="1"/>
</dbReference>
<proteinExistence type="predicted"/>
<dbReference type="RefSeq" id="WP_320004027.1">
    <property type="nucleotide sequence ID" value="NZ_JAUHJS010000004.1"/>
</dbReference>
<gene>
    <name evidence="3" type="ORF">QWY31_08280</name>
</gene>
<reference evidence="3" key="1">
    <citation type="submission" date="2023-06" db="EMBL/GenBank/DDBJ databases">
        <title>Cytophagales bacterium Strain LB-30, isolated from soil.</title>
        <authorList>
            <person name="Liu B."/>
        </authorList>
    </citation>
    <scope>NUCLEOTIDE SEQUENCE</scope>
    <source>
        <strain evidence="3">LB-30</strain>
    </source>
</reference>
<dbReference type="InterPro" id="IPR045175">
    <property type="entry name" value="M28_fam"/>
</dbReference>
<dbReference type="PANTHER" id="PTHR12147:SF26">
    <property type="entry name" value="PEPTIDASE M28 DOMAIN-CONTAINING PROTEIN"/>
    <property type="match status" value="1"/>
</dbReference>
<dbReference type="InterPro" id="IPR046450">
    <property type="entry name" value="PA_dom_sf"/>
</dbReference>
<dbReference type="PANTHER" id="PTHR12147">
    <property type="entry name" value="METALLOPEPTIDASE M28 FAMILY MEMBER"/>
    <property type="match status" value="1"/>
</dbReference>
<keyword evidence="4" id="KW-1185">Reference proteome</keyword>
<name>A0ABT8F5F0_9BACT</name>
<comment type="caution">
    <text evidence="3">The sequence shown here is derived from an EMBL/GenBank/DDBJ whole genome shotgun (WGS) entry which is preliminary data.</text>
</comment>
<accession>A0ABT8F5F0</accession>
<dbReference type="Gene3D" id="3.40.630.10">
    <property type="entry name" value="Zn peptidases"/>
    <property type="match status" value="2"/>
</dbReference>
<keyword evidence="1" id="KW-0732">Signal</keyword>
<dbReference type="Pfam" id="PF04389">
    <property type="entry name" value="Peptidase_M28"/>
    <property type="match status" value="1"/>
</dbReference>